<dbReference type="RefSeq" id="WP_315361916.1">
    <property type="nucleotide sequence ID" value="NZ_CAUUYM010000013.1"/>
</dbReference>
<evidence type="ECO:0000256" key="9">
    <source>
        <dbReference type="ARBA" id="ARBA00048540"/>
    </source>
</evidence>
<comment type="similarity">
    <text evidence="10">Belongs to the ApbE family.</text>
</comment>
<comment type="caution">
    <text evidence="13">The sequence shown here is derived from an EMBL/GenBank/DDBJ whole genome shotgun (WGS) entry which is preliminary data.</text>
</comment>
<keyword evidence="6 10" id="KW-0274">FAD</keyword>
<dbReference type="GO" id="GO:0016740">
    <property type="term" value="F:transferase activity"/>
    <property type="evidence" value="ECO:0007669"/>
    <property type="project" value="UniProtKB-UniRule"/>
</dbReference>
<dbReference type="AlphaFoldDB" id="A0A930HZI9"/>
<evidence type="ECO:0000256" key="4">
    <source>
        <dbReference type="ARBA" id="ARBA00022679"/>
    </source>
</evidence>
<evidence type="ECO:0000256" key="10">
    <source>
        <dbReference type="PIRNR" id="PIRNR006268"/>
    </source>
</evidence>
<keyword evidence="7 10" id="KW-0460">Magnesium</keyword>
<dbReference type="PANTHER" id="PTHR30040">
    <property type="entry name" value="THIAMINE BIOSYNTHESIS LIPOPROTEIN APBE"/>
    <property type="match status" value="1"/>
</dbReference>
<dbReference type="EMBL" id="JABZSQ010000121">
    <property type="protein sequence ID" value="MBF1415310.1"/>
    <property type="molecule type" value="Genomic_DNA"/>
</dbReference>
<evidence type="ECO:0000256" key="12">
    <source>
        <dbReference type="SAM" id="Phobius"/>
    </source>
</evidence>
<dbReference type="PANTHER" id="PTHR30040:SF2">
    <property type="entry name" value="FAD:PROTEIN FMN TRANSFERASE"/>
    <property type="match status" value="1"/>
</dbReference>
<evidence type="ECO:0000256" key="6">
    <source>
        <dbReference type="ARBA" id="ARBA00022827"/>
    </source>
</evidence>
<dbReference type="Proteomes" id="UP000757461">
    <property type="component" value="Unassembled WGS sequence"/>
</dbReference>
<dbReference type="Pfam" id="PF02424">
    <property type="entry name" value="ApbE"/>
    <property type="match status" value="1"/>
</dbReference>
<evidence type="ECO:0000313" key="13">
    <source>
        <dbReference type="EMBL" id="MBF1415310.1"/>
    </source>
</evidence>
<keyword evidence="5 10" id="KW-0479">Metal-binding</keyword>
<comment type="catalytic activity">
    <reaction evidence="9 10">
        <text>L-threonyl-[protein] + FAD = FMN-L-threonyl-[protein] + AMP + H(+)</text>
        <dbReference type="Rhea" id="RHEA:36847"/>
        <dbReference type="Rhea" id="RHEA-COMP:11060"/>
        <dbReference type="Rhea" id="RHEA-COMP:11061"/>
        <dbReference type="ChEBI" id="CHEBI:15378"/>
        <dbReference type="ChEBI" id="CHEBI:30013"/>
        <dbReference type="ChEBI" id="CHEBI:57692"/>
        <dbReference type="ChEBI" id="CHEBI:74257"/>
        <dbReference type="ChEBI" id="CHEBI:456215"/>
        <dbReference type="EC" id="2.7.1.180"/>
    </reaction>
</comment>
<evidence type="ECO:0000256" key="7">
    <source>
        <dbReference type="ARBA" id="ARBA00022842"/>
    </source>
</evidence>
<dbReference type="InterPro" id="IPR024932">
    <property type="entry name" value="ApbE"/>
</dbReference>
<comment type="cofactor">
    <cofactor evidence="11">
        <name>Mg(2+)</name>
        <dbReference type="ChEBI" id="CHEBI:18420"/>
    </cofactor>
    <cofactor evidence="11">
        <name>Mn(2+)</name>
        <dbReference type="ChEBI" id="CHEBI:29035"/>
    </cofactor>
    <text evidence="11">Magnesium. Can also use manganese.</text>
</comment>
<protein>
    <recommendedName>
        <fullName evidence="2 10">FAD:protein FMN transferase</fullName>
        <ecNumber evidence="1 10">2.7.1.180</ecNumber>
    </recommendedName>
    <alternativeName>
        <fullName evidence="8 10">Flavin transferase</fullName>
    </alternativeName>
</protein>
<dbReference type="SUPFAM" id="SSF143631">
    <property type="entry name" value="ApbE-like"/>
    <property type="match status" value="1"/>
</dbReference>
<gene>
    <name evidence="13" type="ORF">HXN33_06990</name>
</gene>
<reference evidence="13" key="1">
    <citation type="submission" date="2020-04" db="EMBL/GenBank/DDBJ databases">
        <title>Deep metagenomics examines the oral microbiome during advanced dental caries in children, revealing novel taxa and co-occurrences with host molecules.</title>
        <authorList>
            <person name="Baker J.L."/>
            <person name="Morton J.T."/>
            <person name="Dinis M."/>
            <person name="Alvarez R."/>
            <person name="Tran N.C."/>
            <person name="Knight R."/>
            <person name="Edlund A."/>
        </authorList>
    </citation>
    <scope>NUCLEOTIDE SEQUENCE</scope>
    <source>
        <strain evidence="13">JCVI_25_bin.9</strain>
    </source>
</reference>
<feature type="binding site" evidence="11">
    <location>
        <position position="287"/>
    </location>
    <ligand>
        <name>Mg(2+)</name>
        <dbReference type="ChEBI" id="CHEBI:18420"/>
    </ligand>
</feature>
<dbReference type="PIRSF" id="PIRSF006268">
    <property type="entry name" value="ApbE"/>
    <property type="match status" value="1"/>
</dbReference>
<evidence type="ECO:0000256" key="5">
    <source>
        <dbReference type="ARBA" id="ARBA00022723"/>
    </source>
</evidence>
<dbReference type="GO" id="GO:0046872">
    <property type="term" value="F:metal ion binding"/>
    <property type="evidence" value="ECO:0007669"/>
    <property type="project" value="UniProtKB-UniRule"/>
</dbReference>
<feature type="binding site" evidence="11">
    <location>
        <position position="291"/>
    </location>
    <ligand>
        <name>Mg(2+)</name>
        <dbReference type="ChEBI" id="CHEBI:18420"/>
    </ligand>
</feature>
<keyword evidence="12" id="KW-0812">Transmembrane</keyword>
<dbReference type="Gene3D" id="3.10.520.10">
    <property type="entry name" value="ApbE-like domains"/>
    <property type="match status" value="1"/>
</dbReference>
<evidence type="ECO:0000256" key="1">
    <source>
        <dbReference type="ARBA" id="ARBA00011955"/>
    </source>
</evidence>
<sequence>MIKKKLYWQIPFLIILIVGSIWIVRCQRSMPYQHNTGMIFGTVYHITYQYNEDLQPAIEAELQKVNMTFSTFEKNSLISQINQNKPVKVNDMFADVFNLAEKVSEETNGAFDITVAPMVNMWGFGFKTGQHPSKKEIDKLRRIVGYQKVKLVGNTIKKTDPRIMLDCSAIAKGYGSDVVARFLKRNGIHNFMIEIGGEIVTMGNSEQRLPWKIGVTKPTDDKLNNNQELETVLNVTDKAMATSGNYRNFYYKGGKKYAHTIDPKTGYPVQHSLLSATVLAKNCATADAYATSFMVMGIDKARALLEKHPELMAYFIYSDAKGKLKVWYSEGLKPQAPGV</sequence>
<evidence type="ECO:0000256" key="3">
    <source>
        <dbReference type="ARBA" id="ARBA00022630"/>
    </source>
</evidence>
<keyword evidence="12" id="KW-1133">Transmembrane helix</keyword>
<dbReference type="InterPro" id="IPR003374">
    <property type="entry name" value="ApbE-like_sf"/>
</dbReference>
<feature type="transmembrane region" description="Helical" evidence="12">
    <location>
        <begin position="6"/>
        <end position="24"/>
    </location>
</feature>
<dbReference type="EC" id="2.7.1.180" evidence="1 10"/>
<evidence type="ECO:0000256" key="11">
    <source>
        <dbReference type="PIRSR" id="PIRSR006268-2"/>
    </source>
</evidence>
<accession>A0A930HZI9</accession>
<evidence type="ECO:0000256" key="8">
    <source>
        <dbReference type="ARBA" id="ARBA00031306"/>
    </source>
</evidence>
<proteinExistence type="inferred from homology"/>
<evidence type="ECO:0000313" key="14">
    <source>
        <dbReference type="Proteomes" id="UP000757461"/>
    </source>
</evidence>
<organism evidence="13 14">
    <name type="scientific">Prevotella histicola</name>
    <dbReference type="NCBI Taxonomy" id="470565"/>
    <lineage>
        <taxon>Bacteria</taxon>
        <taxon>Pseudomonadati</taxon>
        <taxon>Bacteroidota</taxon>
        <taxon>Bacteroidia</taxon>
        <taxon>Bacteroidales</taxon>
        <taxon>Prevotellaceae</taxon>
        <taxon>Prevotella</taxon>
    </lineage>
</organism>
<keyword evidence="12" id="KW-0472">Membrane</keyword>
<keyword evidence="3 10" id="KW-0285">Flavoprotein</keyword>
<feature type="binding site" evidence="11">
    <location>
        <position position="169"/>
    </location>
    <ligand>
        <name>Mg(2+)</name>
        <dbReference type="ChEBI" id="CHEBI:18420"/>
    </ligand>
</feature>
<evidence type="ECO:0000256" key="2">
    <source>
        <dbReference type="ARBA" id="ARBA00016337"/>
    </source>
</evidence>
<name>A0A930HZI9_9BACT</name>
<keyword evidence="4 10" id="KW-0808">Transferase</keyword>